<dbReference type="GO" id="GO:0003677">
    <property type="term" value="F:DNA binding"/>
    <property type="evidence" value="ECO:0007669"/>
    <property type="project" value="UniProtKB-KW"/>
</dbReference>
<comment type="similarity">
    <text evidence="2">Belongs to the krueppel C2H2-type zinc-finger protein family.</text>
</comment>
<feature type="compositionally biased region" description="Acidic residues" evidence="12">
    <location>
        <begin position="157"/>
        <end position="169"/>
    </location>
</feature>
<evidence type="ECO:0000256" key="8">
    <source>
        <dbReference type="ARBA" id="ARBA00023125"/>
    </source>
</evidence>
<dbReference type="PROSITE" id="PS50157">
    <property type="entry name" value="ZINC_FINGER_C2H2_2"/>
    <property type="match status" value="7"/>
</dbReference>
<feature type="domain" description="C2H2-type" evidence="13">
    <location>
        <begin position="404"/>
        <end position="432"/>
    </location>
</feature>
<comment type="subcellular location">
    <subcellularLocation>
        <location evidence="1">Nucleus</location>
    </subcellularLocation>
</comment>
<evidence type="ECO:0000256" key="10">
    <source>
        <dbReference type="ARBA" id="ARBA00023242"/>
    </source>
</evidence>
<dbReference type="FunFam" id="3.30.160.60:FF:000446">
    <property type="entry name" value="Zinc finger protein"/>
    <property type="match status" value="1"/>
</dbReference>
<dbReference type="Gene3D" id="3.30.160.60">
    <property type="entry name" value="Classic Zinc Finger"/>
    <property type="match status" value="7"/>
</dbReference>
<name>A0A1B6L061_9HEMI</name>
<dbReference type="EMBL" id="GEBQ01022870">
    <property type="protein sequence ID" value="JAT17107.1"/>
    <property type="molecule type" value="Transcribed_RNA"/>
</dbReference>
<sequence length="497" mass="57634">MGDTQLSCYSFKTKVGNNKASIDTNLRGGTSSVFSTDSEGLRVSQNKSRSQEENTCNEQDLSRTDCLLNPKIEEKPLLDEPETSSSSDNSVKEESSGVQSIWLPSSTIKKEEDVEEKAPESDGSDSHEENDDMEDDSEAEMDNDSDGGAYHLAEVSYGEEDNDDDEDSDKAETKGAVSTLGNSHDNNKASTTRLENIEINSSREAKRFLASDFIIRRKNEKVIDSESGRVHYRNFECLLCGYKTSQRSSLIEHIHKHTGDRIQHCLHCNKQFRYKSYLMQHITVYHTDMAQFSCKLCDRKFAKESEYERHNRTHSDERPFPCPHCTYRARNQGTLKDHLRVHTGEKPYECSLCSYKCAYSTLLKRHIASQHEEKTYECQLCNYKGKLLRNYNAHIKRHKRDKQFFCEKCDYKSYERDLLKSHIKNVHSNASSSYACTMCQARFRQERSLKRHLAEHTDQNSYNCTLCNRSFNRMRNLTHHQKRWHSKEDTTKYIKTK</sequence>
<evidence type="ECO:0000256" key="9">
    <source>
        <dbReference type="ARBA" id="ARBA00023163"/>
    </source>
</evidence>
<dbReference type="GO" id="GO:0005634">
    <property type="term" value="C:nucleus"/>
    <property type="evidence" value="ECO:0007669"/>
    <property type="project" value="UniProtKB-SubCell"/>
</dbReference>
<accession>A0A1B6L061</accession>
<feature type="domain" description="C2H2-type" evidence="13">
    <location>
        <begin position="263"/>
        <end position="291"/>
    </location>
</feature>
<keyword evidence="5 11" id="KW-0863">Zinc-finger</keyword>
<feature type="compositionally biased region" description="Polar residues" evidence="12">
    <location>
        <begin position="19"/>
        <end position="59"/>
    </location>
</feature>
<dbReference type="PROSITE" id="PS00028">
    <property type="entry name" value="ZINC_FINGER_C2H2_1"/>
    <property type="match status" value="5"/>
</dbReference>
<feature type="compositionally biased region" description="Polar residues" evidence="12">
    <location>
        <begin position="97"/>
        <end position="107"/>
    </location>
</feature>
<feature type="domain" description="C2H2-type" evidence="13">
    <location>
        <begin position="320"/>
        <end position="347"/>
    </location>
</feature>
<keyword evidence="10" id="KW-0539">Nucleus</keyword>
<dbReference type="PANTHER" id="PTHR47772:SF4">
    <property type="entry name" value="ZFP64 ZINC FINGER PROTEIN"/>
    <property type="match status" value="1"/>
</dbReference>
<keyword evidence="9" id="KW-0804">Transcription</keyword>
<evidence type="ECO:0000313" key="14">
    <source>
        <dbReference type="EMBL" id="JAT15652.1"/>
    </source>
</evidence>
<proteinExistence type="inferred from homology"/>
<dbReference type="Pfam" id="PF00096">
    <property type="entry name" value="zf-C2H2"/>
    <property type="match status" value="4"/>
</dbReference>
<evidence type="ECO:0000256" key="6">
    <source>
        <dbReference type="ARBA" id="ARBA00022833"/>
    </source>
</evidence>
<protein>
    <recommendedName>
        <fullName evidence="13">C2H2-type domain-containing protein</fullName>
    </recommendedName>
</protein>
<evidence type="ECO:0000256" key="1">
    <source>
        <dbReference type="ARBA" id="ARBA00004123"/>
    </source>
</evidence>
<dbReference type="GO" id="GO:0008270">
    <property type="term" value="F:zinc ion binding"/>
    <property type="evidence" value="ECO:0007669"/>
    <property type="project" value="UniProtKB-KW"/>
</dbReference>
<feature type="compositionally biased region" description="Polar residues" evidence="12">
    <location>
        <begin position="179"/>
        <end position="189"/>
    </location>
</feature>
<feature type="region of interest" description="Disordered" evidence="12">
    <location>
        <begin position="19"/>
        <end position="189"/>
    </location>
</feature>
<reference evidence="15" key="1">
    <citation type="submission" date="2015-11" db="EMBL/GenBank/DDBJ databases">
        <title>De novo transcriptome assembly of four potential Pierce s Disease insect vectors from Arizona vineyards.</title>
        <authorList>
            <person name="Tassone E.E."/>
        </authorList>
    </citation>
    <scope>NUCLEOTIDE SEQUENCE</scope>
</reference>
<evidence type="ECO:0000256" key="11">
    <source>
        <dbReference type="PROSITE-ProRule" id="PRU00042"/>
    </source>
</evidence>
<gene>
    <name evidence="15" type="ORF">g.34369</name>
    <name evidence="14" type="ORF">g.34376</name>
</gene>
<evidence type="ECO:0000256" key="7">
    <source>
        <dbReference type="ARBA" id="ARBA00023015"/>
    </source>
</evidence>
<evidence type="ECO:0000256" key="4">
    <source>
        <dbReference type="ARBA" id="ARBA00022737"/>
    </source>
</evidence>
<dbReference type="EMBL" id="GEBQ01024325">
    <property type="protein sequence ID" value="JAT15652.1"/>
    <property type="molecule type" value="Transcribed_RNA"/>
</dbReference>
<dbReference type="InterPro" id="IPR036236">
    <property type="entry name" value="Znf_C2H2_sf"/>
</dbReference>
<feature type="domain" description="C2H2-type" evidence="13">
    <location>
        <begin position="292"/>
        <end position="319"/>
    </location>
</feature>
<feature type="domain" description="C2H2-type" evidence="13">
    <location>
        <begin position="462"/>
        <end position="490"/>
    </location>
</feature>
<evidence type="ECO:0000313" key="15">
    <source>
        <dbReference type="EMBL" id="JAT17107.1"/>
    </source>
</evidence>
<organism evidence="15">
    <name type="scientific">Graphocephala atropunctata</name>
    <dbReference type="NCBI Taxonomy" id="36148"/>
    <lineage>
        <taxon>Eukaryota</taxon>
        <taxon>Metazoa</taxon>
        <taxon>Ecdysozoa</taxon>
        <taxon>Arthropoda</taxon>
        <taxon>Hexapoda</taxon>
        <taxon>Insecta</taxon>
        <taxon>Pterygota</taxon>
        <taxon>Neoptera</taxon>
        <taxon>Paraneoptera</taxon>
        <taxon>Hemiptera</taxon>
        <taxon>Auchenorrhyncha</taxon>
        <taxon>Membracoidea</taxon>
        <taxon>Cicadellidae</taxon>
        <taxon>Cicadellinae</taxon>
        <taxon>Cicadellini</taxon>
        <taxon>Graphocephala</taxon>
    </lineage>
</organism>
<dbReference type="SUPFAM" id="SSF57667">
    <property type="entry name" value="beta-beta-alpha zinc fingers"/>
    <property type="match status" value="5"/>
</dbReference>
<dbReference type="SMART" id="SM00355">
    <property type="entry name" value="ZnF_C2H2"/>
    <property type="match status" value="9"/>
</dbReference>
<dbReference type="InterPro" id="IPR013087">
    <property type="entry name" value="Znf_C2H2_type"/>
</dbReference>
<evidence type="ECO:0000256" key="12">
    <source>
        <dbReference type="SAM" id="MobiDB-lite"/>
    </source>
</evidence>
<evidence type="ECO:0000256" key="3">
    <source>
        <dbReference type="ARBA" id="ARBA00022723"/>
    </source>
</evidence>
<dbReference type="InterPro" id="IPR050636">
    <property type="entry name" value="C2H2-ZF_domain-containing"/>
</dbReference>
<evidence type="ECO:0000259" key="13">
    <source>
        <dbReference type="PROSITE" id="PS50157"/>
    </source>
</evidence>
<feature type="compositionally biased region" description="Basic and acidic residues" evidence="12">
    <location>
        <begin position="108"/>
        <end position="127"/>
    </location>
</feature>
<keyword evidence="4" id="KW-0677">Repeat</keyword>
<evidence type="ECO:0000256" key="5">
    <source>
        <dbReference type="ARBA" id="ARBA00022771"/>
    </source>
</evidence>
<keyword evidence="3" id="KW-0479">Metal-binding</keyword>
<evidence type="ECO:0000256" key="2">
    <source>
        <dbReference type="ARBA" id="ARBA00006991"/>
    </source>
</evidence>
<keyword evidence="7" id="KW-0805">Transcription regulation</keyword>
<feature type="compositionally biased region" description="Acidic residues" evidence="12">
    <location>
        <begin position="128"/>
        <end position="145"/>
    </location>
</feature>
<feature type="domain" description="C2H2-type" evidence="13">
    <location>
        <begin position="235"/>
        <end position="262"/>
    </location>
</feature>
<keyword evidence="6" id="KW-0862">Zinc</keyword>
<keyword evidence="8" id="KW-0238">DNA-binding</keyword>
<dbReference type="PANTHER" id="PTHR47772">
    <property type="entry name" value="ZINC FINGER PROTEIN 200"/>
    <property type="match status" value="1"/>
</dbReference>
<feature type="domain" description="C2H2-type" evidence="13">
    <location>
        <begin position="434"/>
        <end position="461"/>
    </location>
</feature>
<dbReference type="FunFam" id="3.30.160.60:FF:000075">
    <property type="entry name" value="Putative zinc finger protein 536"/>
    <property type="match status" value="1"/>
</dbReference>
<dbReference type="AlphaFoldDB" id="A0A1B6L061"/>